<sequence length="114" mass="12382">SPPGKVAEAVKAAIAAGYRHIDGAYIYQNEAEVGEGVNTMINEGVVKREDVFIVSKAMEELVDAGLVKAIGISNFNKEQIEAILNKPGLKYKPTNNQVSRRFTLAATLIVGKHW</sequence>
<dbReference type="PROSITE" id="PS00798">
    <property type="entry name" value="ALDOKETO_REDUCTASE_1"/>
    <property type="match status" value="1"/>
</dbReference>
<keyword evidence="4" id="KW-1185">Reference proteome</keyword>
<dbReference type="InterPro" id="IPR020471">
    <property type="entry name" value="AKR"/>
</dbReference>
<feature type="non-terminal residue" evidence="3">
    <location>
        <position position="1"/>
    </location>
</feature>
<accession>A0ABV0RJ62</accession>
<dbReference type="Gene3D" id="3.20.20.100">
    <property type="entry name" value="NADP-dependent oxidoreductase domain"/>
    <property type="match status" value="2"/>
</dbReference>
<evidence type="ECO:0000313" key="4">
    <source>
        <dbReference type="Proteomes" id="UP001434883"/>
    </source>
</evidence>
<comment type="similarity">
    <text evidence="1">Belongs to the aldo/keto reductase family.</text>
</comment>
<dbReference type="PANTHER" id="PTHR11732">
    <property type="entry name" value="ALDO/KETO REDUCTASE"/>
    <property type="match status" value="1"/>
</dbReference>
<evidence type="ECO:0000313" key="3">
    <source>
        <dbReference type="EMBL" id="MEQ2207472.1"/>
    </source>
</evidence>
<proteinExistence type="inferred from homology"/>
<evidence type="ECO:0000256" key="1">
    <source>
        <dbReference type="ARBA" id="ARBA00007905"/>
    </source>
</evidence>
<dbReference type="InterPro" id="IPR018170">
    <property type="entry name" value="Aldo/ket_reductase_CS"/>
</dbReference>
<gene>
    <name evidence="3" type="ORF">XENOCAPTIV_012956</name>
</gene>
<evidence type="ECO:0000259" key="2">
    <source>
        <dbReference type="Pfam" id="PF00248"/>
    </source>
</evidence>
<dbReference type="EMBL" id="JAHRIN010044721">
    <property type="protein sequence ID" value="MEQ2207472.1"/>
    <property type="molecule type" value="Genomic_DNA"/>
</dbReference>
<dbReference type="PROSITE" id="PS00062">
    <property type="entry name" value="ALDOKETO_REDUCTASE_2"/>
    <property type="match status" value="1"/>
</dbReference>
<organism evidence="3 4">
    <name type="scientific">Xenoophorus captivus</name>
    <dbReference type="NCBI Taxonomy" id="1517983"/>
    <lineage>
        <taxon>Eukaryota</taxon>
        <taxon>Metazoa</taxon>
        <taxon>Chordata</taxon>
        <taxon>Craniata</taxon>
        <taxon>Vertebrata</taxon>
        <taxon>Euteleostomi</taxon>
        <taxon>Actinopterygii</taxon>
        <taxon>Neopterygii</taxon>
        <taxon>Teleostei</taxon>
        <taxon>Neoteleostei</taxon>
        <taxon>Acanthomorphata</taxon>
        <taxon>Ovalentaria</taxon>
        <taxon>Atherinomorphae</taxon>
        <taxon>Cyprinodontiformes</taxon>
        <taxon>Goodeidae</taxon>
        <taxon>Xenoophorus</taxon>
    </lineage>
</organism>
<dbReference type="SUPFAM" id="SSF51430">
    <property type="entry name" value="NAD(P)-linked oxidoreductase"/>
    <property type="match status" value="1"/>
</dbReference>
<feature type="domain" description="NADP-dependent oxidoreductase" evidence="2">
    <location>
        <begin position="4"/>
        <end position="57"/>
    </location>
</feature>
<name>A0ABV0RJ62_9TELE</name>
<comment type="caution">
    <text evidence="3">The sequence shown here is derived from an EMBL/GenBank/DDBJ whole genome shotgun (WGS) entry which is preliminary data.</text>
</comment>
<dbReference type="Pfam" id="PF00248">
    <property type="entry name" value="Aldo_ket_red"/>
    <property type="match status" value="1"/>
</dbReference>
<dbReference type="Proteomes" id="UP001434883">
    <property type="component" value="Unassembled WGS sequence"/>
</dbReference>
<reference evidence="3 4" key="1">
    <citation type="submission" date="2021-06" db="EMBL/GenBank/DDBJ databases">
        <authorList>
            <person name="Palmer J.M."/>
        </authorList>
    </citation>
    <scope>NUCLEOTIDE SEQUENCE [LARGE SCALE GENOMIC DNA]</scope>
    <source>
        <strain evidence="3 4">XC_2019</strain>
        <tissue evidence="3">Muscle</tissue>
    </source>
</reference>
<dbReference type="InterPro" id="IPR023210">
    <property type="entry name" value="NADP_OxRdtase_dom"/>
</dbReference>
<dbReference type="InterPro" id="IPR036812">
    <property type="entry name" value="NAD(P)_OxRdtase_dom_sf"/>
</dbReference>
<protein>
    <recommendedName>
        <fullName evidence="2">NADP-dependent oxidoreductase domain-containing protein</fullName>
    </recommendedName>
</protein>